<dbReference type="Pfam" id="PF04351">
    <property type="entry name" value="PilP"/>
    <property type="match status" value="1"/>
</dbReference>
<name>A0A238XID2_9RHOB</name>
<reference evidence="1 2" key="1">
    <citation type="submission" date="2017-06" db="EMBL/GenBank/DDBJ databases">
        <authorList>
            <person name="Kim H.J."/>
            <person name="Triplett B.A."/>
        </authorList>
    </citation>
    <scope>NUCLEOTIDE SEQUENCE [LARGE SCALE GENOMIC DNA]</scope>
    <source>
        <strain evidence="1 2">DSM 29052</strain>
    </source>
</reference>
<dbReference type="RefSeq" id="WP_089271113.1">
    <property type="nucleotide sequence ID" value="NZ_FZNN01000011.1"/>
</dbReference>
<dbReference type="Proteomes" id="UP000198417">
    <property type="component" value="Unassembled WGS sequence"/>
</dbReference>
<evidence type="ECO:0000313" key="2">
    <source>
        <dbReference type="Proteomes" id="UP000198417"/>
    </source>
</evidence>
<organism evidence="1 2">
    <name type="scientific">Puniceibacterium sediminis</name>
    <dbReference type="NCBI Taxonomy" id="1608407"/>
    <lineage>
        <taxon>Bacteria</taxon>
        <taxon>Pseudomonadati</taxon>
        <taxon>Pseudomonadota</taxon>
        <taxon>Alphaproteobacteria</taxon>
        <taxon>Rhodobacterales</taxon>
        <taxon>Paracoccaceae</taxon>
        <taxon>Puniceibacterium</taxon>
    </lineage>
</organism>
<dbReference type="EMBL" id="FZNN01000011">
    <property type="protein sequence ID" value="SNR58338.1"/>
    <property type="molecule type" value="Genomic_DNA"/>
</dbReference>
<dbReference type="Gene3D" id="2.30.30.830">
    <property type="match status" value="1"/>
</dbReference>
<accession>A0A238XID2</accession>
<dbReference type="AlphaFoldDB" id="A0A238XID2"/>
<keyword evidence="2" id="KW-1185">Reference proteome</keyword>
<sequence length="89" mass="9516">MTQTTTTQTPTSVARSATHRTEINLNRLVLLGTFGTQAAPQALLRLPDGRVARVSLGDRLGQDTVYAIDAARIALGQNGRAQWLEMPGG</sequence>
<protein>
    <submittedName>
        <fullName evidence="1">Pilus assembly protein, PilP</fullName>
    </submittedName>
</protein>
<proteinExistence type="predicted"/>
<evidence type="ECO:0000313" key="1">
    <source>
        <dbReference type="EMBL" id="SNR58338.1"/>
    </source>
</evidence>
<dbReference type="OrthoDB" id="7868833at2"/>
<gene>
    <name evidence="1" type="ORF">SAMN06265370_11193</name>
</gene>
<dbReference type="InterPro" id="IPR007446">
    <property type="entry name" value="PilP"/>
</dbReference>